<dbReference type="Pfam" id="PF00756">
    <property type="entry name" value="Esterase"/>
    <property type="match status" value="1"/>
</dbReference>
<keyword evidence="2" id="KW-1185">Reference proteome</keyword>
<dbReference type="EMBL" id="MIKB01000004">
    <property type="protein sequence ID" value="OEG18338.1"/>
    <property type="molecule type" value="Genomic_DNA"/>
</dbReference>
<dbReference type="Proteomes" id="UP000094764">
    <property type="component" value="Unassembled WGS sequence"/>
</dbReference>
<dbReference type="PANTHER" id="PTHR48098:SF1">
    <property type="entry name" value="DIACYLGLYCEROL ACYLTRANSFERASE_MYCOLYLTRANSFERASE AG85A"/>
    <property type="match status" value="1"/>
</dbReference>
<dbReference type="RefSeq" id="WP_069634223.1">
    <property type="nucleotide sequence ID" value="NZ_JXKZ01000016.1"/>
</dbReference>
<dbReference type="InterPro" id="IPR000801">
    <property type="entry name" value="Esterase-like"/>
</dbReference>
<dbReference type="SUPFAM" id="SSF53474">
    <property type="entry name" value="alpha/beta-Hydrolases"/>
    <property type="match status" value="1"/>
</dbReference>
<dbReference type="InterPro" id="IPR029058">
    <property type="entry name" value="AB_hydrolase_fold"/>
</dbReference>
<dbReference type="Gene3D" id="3.40.50.1820">
    <property type="entry name" value="alpha/beta hydrolase"/>
    <property type="match status" value="1"/>
</dbReference>
<evidence type="ECO:0000313" key="1">
    <source>
        <dbReference type="EMBL" id="OEG18338.1"/>
    </source>
</evidence>
<name>A0A1E5H053_9ENTE</name>
<dbReference type="GO" id="GO:0016747">
    <property type="term" value="F:acyltransferase activity, transferring groups other than amino-acyl groups"/>
    <property type="evidence" value="ECO:0007669"/>
    <property type="project" value="TreeGrafter"/>
</dbReference>
<comment type="caution">
    <text evidence="1">The sequence shown here is derived from an EMBL/GenBank/DDBJ whole genome shotgun (WGS) entry which is preliminary data.</text>
</comment>
<reference evidence="2" key="1">
    <citation type="submission" date="2016-09" db="EMBL/GenBank/DDBJ databases">
        <authorList>
            <person name="Gulvik C.A."/>
        </authorList>
    </citation>
    <scope>NUCLEOTIDE SEQUENCE [LARGE SCALE GENOMIC DNA]</scope>
    <source>
        <strain evidence="2">LMG 26306</strain>
    </source>
</reference>
<accession>A0A1E5H053</accession>
<proteinExistence type="predicted"/>
<organism evidence="1 2">
    <name type="scientific">Enterococcus quebecensis</name>
    <dbReference type="NCBI Taxonomy" id="903983"/>
    <lineage>
        <taxon>Bacteria</taxon>
        <taxon>Bacillati</taxon>
        <taxon>Bacillota</taxon>
        <taxon>Bacilli</taxon>
        <taxon>Lactobacillales</taxon>
        <taxon>Enterococcaceae</taxon>
        <taxon>Enterococcus</taxon>
    </lineage>
</organism>
<dbReference type="STRING" id="903983.BCR23_13990"/>
<dbReference type="OrthoDB" id="9803578at2"/>
<dbReference type="AlphaFoldDB" id="A0A1E5H053"/>
<evidence type="ECO:0000313" key="2">
    <source>
        <dbReference type="Proteomes" id="UP000094764"/>
    </source>
</evidence>
<sequence length="262" mass="29607">MAFLQANIYSNILEMEVSLNIILPQRTEKKIGTTTKGKMTDVPVMYLLHGMGGNHSVWERRTSIERYVSDLGLAVIMPSTDLGWYTDTTYDMKYWTFVSEELPSICHELFPQLTTQREKTFAVGLSMGGYGALKLGLAKPENYGAVASLSGAVDLAGRVEDLLSIRGRNYWEGIFGSLEKVQGSVNDPVFLLEQLIKEQKEVPNIFLCCGEEDLLLHANKKMDALLTAQNIVHTFETGPGNHDWVFWDTWIQRVLEWLPLEK</sequence>
<protein>
    <submittedName>
        <fullName evidence="1">Tributyrin esterase</fullName>
    </submittedName>
</protein>
<gene>
    <name evidence="1" type="ORF">BCR23_13990</name>
</gene>
<dbReference type="InterPro" id="IPR050583">
    <property type="entry name" value="Mycobacterial_A85_antigen"/>
</dbReference>
<dbReference type="PANTHER" id="PTHR48098">
    <property type="entry name" value="ENTEROCHELIN ESTERASE-RELATED"/>
    <property type="match status" value="1"/>
</dbReference>